<evidence type="ECO:0000313" key="5">
    <source>
        <dbReference type="EMBL" id="KAF2742566.1"/>
    </source>
</evidence>
<dbReference type="EMBL" id="MU006607">
    <property type="protein sequence ID" value="KAF2742566.1"/>
    <property type="molecule type" value="Genomic_DNA"/>
</dbReference>
<dbReference type="PANTHER" id="PTHR47797">
    <property type="entry name" value="DEHYDROGENASE, PUTATIVE (AFU_ORTHOLOGUE AFUA_8G05805)-RELATED"/>
    <property type="match status" value="1"/>
</dbReference>
<proteinExistence type="predicted"/>
<evidence type="ECO:0000259" key="4">
    <source>
        <dbReference type="Pfam" id="PF22807"/>
    </source>
</evidence>
<keyword evidence="2" id="KW-0732">Signal</keyword>
<feature type="compositionally biased region" description="Low complexity" evidence="1">
    <location>
        <begin position="218"/>
        <end position="234"/>
    </location>
</feature>
<dbReference type="InterPro" id="IPR015920">
    <property type="entry name" value="Cellobiose_DH-like_cyt"/>
</dbReference>
<evidence type="ECO:0000256" key="1">
    <source>
        <dbReference type="SAM" id="MobiDB-lite"/>
    </source>
</evidence>
<dbReference type="Pfam" id="PF16010">
    <property type="entry name" value="CDH-cyt"/>
    <property type="match status" value="1"/>
</dbReference>
<organism evidence="5 6">
    <name type="scientific">Sporormia fimetaria CBS 119925</name>
    <dbReference type="NCBI Taxonomy" id="1340428"/>
    <lineage>
        <taxon>Eukaryota</taxon>
        <taxon>Fungi</taxon>
        <taxon>Dikarya</taxon>
        <taxon>Ascomycota</taxon>
        <taxon>Pezizomycotina</taxon>
        <taxon>Dothideomycetes</taxon>
        <taxon>Pleosporomycetidae</taxon>
        <taxon>Pleosporales</taxon>
        <taxon>Sporormiaceae</taxon>
        <taxon>Sporormia</taxon>
    </lineage>
</organism>
<dbReference type="Gene3D" id="2.120.10.30">
    <property type="entry name" value="TolB, C-terminal domain"/>
    <property type="match status" value="1"/>
</dbReference>
<protein>
    <submittedName>
        <fullName evidence="5">Iron reductase domain protein</fullName>
    </submittedName>
</protein>
<feature type="domain" description="Pyrroloquinoline quinone-dependent pyranose dehydrogenase beta-propeller" evidence="4">
    <location>
        <begin position="267"/>
        <end position="656"/>
    </location>
</feature>
<sequence length="658" mass="70783">MRASRLSLGLATLSATAIAQTQWTGRYCDPASSLCFTGWTGANGVTIGVALPNVTEAPFDTVLQIISPIANGWVGFSWGGTMPYVPLTIGWPVNASSTAIYSSRIAYGLSLPQPYEAAEYTYLKGTGLNTTHWTLNVRCRGCSQWHDVDGKLVSLDPYNGSTKFAHALASRLPAQPANNRSTFNVHTKFGHWFLDLQQGLNENFDQIVESNLVEDTPPVSSSVPVSTQTSSASTLNTSIRPTPTAGPIQSGVPSSCSGVNPLHFPLSTAAGWKVAKVAGNLVQPRSIIFDSAGNLLLVQNGLGITAHTIGSDGCFTSSKTIISQRNLNHGIVLSGDGKTLYASSATSVFVWSYDAATMSVSGSPNTILTGMDARGHVTRTLTIPPKHPNLLLVSHGSNDNFDYESGDIKVGRSCIKVFDLSKVPAEGYRYATDGYNMGYGLRNTVGMAFDSSGMLWGVENSSDEIHRTIGDLSTDIHTDNPADELNYLGDPSVQNTQWYGYPTCHTVWEPSSITDKPFSRGDQFVLAPNATFTDSTCATTSQKSRVAFQAHSAPLDAVFDEDDRSLYVTFHGSWNRSPSTGYKVVGIPFERNEKGVFGPAETRGNESVYADVMWNVGEELCSTTQCFRPVGMARDRLGRFYVSSDSGVEGEVVVLGKV</sequence>
<feature type="signal peptide" evidence="2">
    <location>
        <begin position="1"/>
        <end position="19"/>
    </location>
</feature>
<name>A0A6A6UYI1_9PLEO</name>
<evidence type="ECO:0000256" key="2">
    <source>
        <dbReference type="SAM" id="SignalP"/>
    </source>
</evidence>
<dbReference type="Pfam" id="PF22807">
    <property type="entry name" value="TrAA12"/>
    <property type="match status" value="1"/>
</dbReference>
<dbReference type="CDD" id="cd09630">
    <property type="entry name" value="CDH_like_cytochrome"/>
    <property type="match status" value="1"/>
</dbReference>
<dbReference type="SUPFAM" id="SSF49344">
    <property type="entry name" value="CBD9-like"/>
    <property type="match status" value="1"/>
</dbReference>
<dbReference type="InterPro" id="IPR011041">
    <property type="entry name" value="Quinoprot_gluc/sorb_DH_b-prop"/>
</dbReference>
<feature type="region of interest" description="Disordered" evidence="1">
    <location>
        <begin position="218"/>
        <end position="252"/>
    </location>
</feature>
<dbReference type="PANTHER" id="PTHR47797:SF5">
    <property type="entry name" value="CELLOBIOSE DEHYDROGENASE CYTOCHROME DOMAIN-CONTAINING PROTEIN"/>
    <property type="match status" value="1"/>
</dbReference>
<evidence type="ECO:0000259" key="3">
    <source>
        <dbReference type="Pfam" id="PF16010"/>
    </source>
</evidence>
<dbReference type="OrthoDB" id="507128at2759"/>
<dbReference type="InterPro" id="IPR054539">
    <property type="entry name" value="Beta-prop_PDH"/>
</dbReference>
<feature type="chain" id="PRO_5025405072" evidence="2">
    <location>
        <begin position="20"/>
        <end position="658"/>
    </location>
</feature>
<dbReference type="Gene3D" id="2.60.40.1210">
    <property type="entry name" value="Cellobiose dehydrogenase, cytochrome domain"/>
    <property type="match status" value="1"/>
</dbReference>
<dbReference type="SUPFAM" id="SSF50952">
    <property type="entry name" value="Soluble quinoprotein glucose dehydrogenase"/>
    <property type="match status" value="1"/>
</dbReference>
<dbReference type="Proteomes" id="UP000799440">
    <property type="component" value="Unassembled WGS sequence"/>
</dbReference>
<feature type="domain" description="Cellobiose dehydrogenase-like cytochrome" evidence="3">
    <location>
        <begin position="27"/>
        <end position="205"/>
    </location>
</feature>
<evidence type="ECO:0000313" key="6">
    <source>
        <dbReference type="Proteomes" id="UP000799440"/>
    </source>
</evidence>
<accession>A0A6A6UYI1</accession>
<reference evidence="5" key="1">
    <citation type="journal article" date="2020" name="Stud. Mycol.">
        <title>101 Dothideomycetes genomes: a test case for predicting lifestyles and emergence of pathogens.</title>
        <authorList>
            <person name="Haridas S."/>
            <person name="Albert R."/>
            <person name="Binder M."/>
            <person name="Bloem J."/>
            <person name="Labutti K."/>
            <person name="Salamov A."/>
            <person name="Andreopoulos B."/>
            <person name="Baker S."/>
            <person name="Barry K."/>
            <person name="Bills G."/>
            <person name="Bluhm B."/>
            <person name="Cannon C."/>
            <person name="Castanera R."/>
            <person name="Culley D."/>
            <person name="Daum C."/>
            <person name="Ezra D."/>
            <person name="Gonzalez J."/>
            <person name="Henrissat B."/>
            <person name="Kuo A."/>
            <person name="Liang C."/>
            <person name="Lipzen A."/>
            <person name="Lutzoni F."/>
            <person name="Magnuson J."/>
            <person name="Mondo S."/>
            <person name="Nolan M."/>
            <person name="Ohm R."/>
            <person name="Pangilinan J."/>
            <person name="Park H.-J."/>
            <person name="Ramirez L."/>
            <person name="Alfaro M."/>
            <person name="Sun H."/>
            <person name="Tritt A."/>
            <person name="Yoshinaga Y."/>
            <person name="Zwiers L.-H."/>
            <person name="Turgeon B."/>
            <person name="Goodwin S."/>
            <person name="Spatafora J."/>
            <person name="Crous P."/>
            <person name="Grigoriev I."/>
        </authorList>
    </citation>
    <scope>NUCLEOTIDE SEQUENCE</scope>
    <source>
        <strain evidence="5">CBS 119925</strain>
    </source>
</reference>
<dbReference type="InterPro" id="IPR011042">
    <property type="entry name" value="6-blade_b-propeller_TolB-like"/>
</dbReference>
<gene>
    <name evidence="5" type="ORF">M011DRAFT_265769</name>
</gene>
<dbReference type="AlphaFoldDB" id="A0A6A6UYI1"/>
<keyword evidence="6" id="KW-1185">Reference proteome</keyword>